<dbReference type="PANTHER" id="PTHR45919:SF1">
    <property type="entry name" value="GDP-MAN:MAN(3)GLCNAC(2)-PP-DOL ALPHA-1,2-MANNOSYLTRANSFERASE"/>
    <property type="match status" value="1"/>
</dbReference>
<dbReference type="Proteomes" id="UP001198163">
    <property type="component" value="Unassembled WGS sequence"/>
</dbReference>
<dbReference type="GO" id="GO:0016020">
    <property type="term" value="C:membrane"/>
    <property type="evidence" value="ECO:0007669"/>
    <property type="project" value="TreeGrafter"/>
</dbReference>
<dbReference type="InterPro" id="IPR038013">
    <property type="entry name" value="ALG11"/>
</dbReference>
<dbReference type="RefSeq" id="WP_230755084.1">
    <property type="nucleotide sequence ID" value="NZ_JAINWA010000003.1"/>
</dbReference>
<dbReference type="Gene3D" id="3.40.50.2000">
    <property type="entry name" value="Glycogen Phosphorylase B"/>
    <property type="match status" value="1"/>
</dbReference>
<evidence type="ECO:0000313" key="2">
    <source>
        <dbReference type="EMBL" id="MCD1654647.1"/>
    </source>
</evidence>
<gene>
    <name evidence="2" type="ORF">K7J14_08005</name>
</gene>
<reference evidence="2" key="1">
    <citation type="submission" date="2021-08" db="EMBL/GenBank/DDBJ databases">
        <title>Comparative analyses of Brucepasteria parasyntrophica and Teretinema zuelzerae.</title>
        <authorList>
            <person name="Song Y."/>
            <person name="Brune A."/>
        </authorList>
    </citation>
    <scope>NUCLEOTIDE SEQUENCE</scope>
    <source>
        <strain evidence="2">DSM 1903</strain>
    </source>
</reference>
<feature type="domain" description="Glycosyl transferase family 1" evidence="1">
    <location>
        <begin position="226"/>
        <end position="406"/>
    </location>
</feature>
<dbReference type="CDD" id="cd03801">
    <property type="entry name" value="GT4_PimA-like"/>
    <property type="match status" value="1"/>
</dbReference>
<organism evidence="2 3">
    <name type="scientific">Teretinema zuelzerae</name>
    <dbReference type="NCBI Taxonomy" id="156"/>
    <lineage>
        <taxon>Bacteria</taxon>
        <taxon>Pseudomonadati</taxon>
        <taxon>Spirochaetota</taxon>
        <taxon>Spirochaetia</taxon>
        <taxon>Spirochaetales</taxon>
        <taxon>Treponemataceae</taxon>
        <taxon>Teretinema</taxon>
    </lineage>
</organism>
<sequence>MKLKNQFLRKLLRITKLYIIDIRTELSLYRWLGGKKYIDYYKFDVAIFNENKKPKSPKVLIYNKNLPALGGGEKHMALFCKYFELYNSEAIIHILVEDSRSICVFDPKYPTIQDINKQFNIDLSKTSIIKRKAINQDFLTKFSFNYDIFINSTIDSRLIGFAKRNFYNCMFPPKKEDNDDLLNQLFKKSYLCFISNSDFTNQWLHRYWGYEIQSQCIYPPVFTEHEIFSRIKKPKKNIILSVGRFFFGAHSKRQDIMIDFWNNNHNEFIGWELHLVGNRQINKEDKKYIEDIILKASKGCNIFLHFDMPIGDLHKLYESAKIYWHATGFGVDVDVNPEKMEHFGITTVEAMSYGIIPIVINKGGQCEIVDHGINGYKWDTLNEWIEYNRIVIDNYELQQKISNEAINKSYNYSVENFYTNCDRIFSEKIL</sequence>
<dbReference type="InterPro" id="IPR001296">
    <property type="entry name" value="Glyco_trans_1"/>
</dbReference>
<proteinExistence type="predicted"/>
<dbReference type="EMBL" id="JAINWA010000003">
    <property type="protein sequence ID" value="MCD1654647.1"/>
    <property type="molecule type" value="Genomic_DNA"/>
</dbReference>
<comment type="caution">
    <text evidence="2">The sequence shown here is derived from an EMBL/GenBank/DDBJ whole genome shotgun (WGS) entry which is preliminary data.</text>
</comment>
<evidence type="ECO:0000259" key="1">
    <source>
        <dbReference type="Pfam" id="PF00534"/>
    </source>
</evidence>
<dbReference type="SUPFAM" id="SSF53756">
    <property type="entry name" value="UDP-Glycosyltransferase/glycogen phosphorylase"/>
    <property type="match status" value="1"/>
</dbReference>
<evidence type="ECO:0000313" key="3">
    <source>
        <dbReference type="Proteomes" id="UP001198163"/>
    </source>
</evidence>
<dbReference type="AlphaFoldDB" id="A0AAE3EHD0"/>
<keyword evidence="3" id="KW-1185">Reference proteome</keyword>
<dbReference type="PANTHER" id="PTHR45919">
    <property type="entry name" value="GDP-MAN:MAN(3)GLCNAC(2)-PP-DOL ALPHA-1,2-MANNOSYLTRANSFERASE"/>
    <property type="match status" value="1"/>
</dbReference>
<dbReference type="Pfam" id="PF00534">
    <property type="entry name" value="Glycos_transf_1"/>
    <property type="match status" value="1"/>
</dbReference>
<protein>
    <submittedName>
        <fullName evidence="2">Glycosyltransferase</fullName>
    </submittedName>
</protein>
<dbReference type="GO" id="GO:0004377">
    <property type="term" value="F:GDP-Man:Man(3)GlcNAc(2)-PP-Dol alpha-1,2-mannosyltransferase activity"/>
    <property type="evidence" value="ECO:0007669"/>
    <property type="project" value="InterPro"/>
</dbReference>
<name>A0AAE3EHD0_9SPIR</name>
<dbReference type="GO" id="GO:0006487">
    <property type="term" value="P:protein N-linked glycosylation"/>
    <property type="evidence" value="ECO:0007669"/>
    <property type="project" value="TreeGrafter"/>
</dbReference>
<accession>A0AAE3EHD0</accession>